<dbReference type="PANTHER" id="PTHR30590:SF2">
    <property type="entry name" value="INNER MEMBRANE PROTEIN"/>
    <property type="match status" value="1"/>
</dbReference>
<protein>
    <submittedName>
        <fullName evidence="3">DUF418 domain-containing protein</fullName>
    </submittedName>
</protein>
<feature type="transmembrane region" description="Helical" evidence="1">
    <location>
        <begin position="101"/>
        <end position="124"/>
    </location>
</feature>
<feature type="transmembrane region" description="Helical" evidence="1">
    <location>
        <begin position="145"/>
        <end position="162"/>
    </location>
</feature>
<feature type="transmembrane region" description="Helical" evidence="1">
    <location>
        <begin position="240"/>
        <end position="259"/>
    </location>
</feature>
<accession>A0A974XJ64</accession>
<feature type="transmembrane region" description="Helical" evidence="1">
    <location>
        <begin position="337"/>
        <end position="355"/>
    </location>
</feature>
<sequence>MDTSVTQTRRNPNIDAIRGLAVLGIFFINIHYMGNTLVGYVPTEPPATLDLSLEILTRMLCEGRFIGLFTLLFGVSLQLQYQSLQGRGILPVPLLRRRLGWLMLFGALHGLLLWPGDILLSYGISGMLALRYLQSDQRTLWRHSGLFLAISLLGYTLLALLPDDSGELSRNSTTFSALQQPWISNYWEQLQQHLTMEGFMLAIYPFTMLWYSSGMMLLGMALYRSGIFNHGFAHEHGYRLLALAALLGGLDLWLLFAAGPLGQSLAQISVIYAAIPVSLLYAHLLIAWCQGSVDRCRALQAVGQVALSLYLLQSVVGILLFRYLFSDWLQQFDRIEYLITALIWAGIQLWLASTWRHHFKQGPMEWLWRRLTWGANQASNEIRFNSMAGKSNAE</sequence>
<evidence type="ECO:0000259" key="2">
    <source>
        <dbReference type="Pfam" id="PF04235"/>
    </source>
</evidence>
<feature type="transmembrane region" description="Helical" evidence="1">
    <location>
        <begin position="265"/>
        <end position="289"/>
    </location>
</feature>
<name>A0A974XJ64_9GAMM</name>
<evidence type="ECO:0000313" key="3">
    <source>
        <dbReference type="EMBL" id="QSX29390.1"/>
    </source>
</evidence>
<dbReference type="AlphaFoldDB" id="A0A974XJ64"/>
<dbReference type="Proteomes" id="UP000663281">
    <property type="component" value="Chromosome"/>
</dbReference>
<feature type="transmembrane region" description="Helical" evidence="1">
    <location>
        <begin position="199"/>
        <end position="219"/>
    </location>
</feature>
<reference evidence="3 4" key="1">
    <citation type="submission" date="2021-03" db="EMBL/GenBank/DDBJ databases">
        <title>Novel species identification of genus Shewanella.</title>
        <authorList>
            <person name="Liu G."/>
            <person name="Zhang Q."/>
        </authorList>
    </citation>
    <scope>NUCLEOTIDE SEQUENCE [LARGE SCALE GENOMIC DNA]</scope>
    <source>
        <strain evidence="3 4">FJAT-53726</strain>
    </source>
</reference>
<dbReference type="KEGG" id="scyp:JYB88_14430"/>
<feature type="transmembrane region" description="Helical" evidence="1">
    <location>
        <begin position="20"/>
        <end position="42"/>
    </location>
</feature>
<dbReference type="InterPro" id="IPR007349">
    <property type="entry name" value="DUF418"/>
</dbReference>
<dbReference type="EMBL" id="CP071504">
    <property type="protein sequence ID" value="QSX29390.1"/>
    <property type="molecule type" value="Genomic_DNA"/>
</dbReference>
<evidence type="ECO:0000313" key="4">
    <source>
        <dbReference type="Proteomes" id="UP000663281"/>
    </source>
</evidence>
<gene>
    <name evidence="3" type="ORF">JYB88_14430</name>
</gene>
<keyword evidence="1" id="KW-0812">Transmembrane</keyword>
<evidence type="ECO:0000256" key="1">
    <source>
        <dbReference type="SAM" id="Phobius"/>
    </source>
</evidence>
<proteinExistence type="predicted"/>
<organism evidence="3 4">
    <name type="scientific">Shewanella cyperi</name>
    <dbReference type="NCBI Taxonomy" id="2814292"/>
    <lineage>
        <taxon>Bacteria</taxon>
        <taxon>Pseudomonadati</taxon>
        <taxon>Pseudomonadota</taxon>
        <taxon>Gammaproteobacteria</taxon>
        <taxon>Alteromonadales</taxon>
        <taxon>Shewanellaceae</taxon>
        <taxon>Shewanella</taxon>
    </lineage>
</organism>
<dbReference type="InterPro" id="IPR052529">
    <property type="entry name" value="Bact_Transport_Assoc"/>
</dbReference>
<feature type="transmembrane region" description="Helical" evidence="1">
    <location>
        <begin position="301"/>
        <end position="325"/>
    </location>
</feature>
<dbReference type="Pfam" id="PF04235">
    <property type="entry name" value="DUF418"/>
    <property type="match status" value="1"/>
</dbReference>
<dbReference type="PANTHER" id="PTHR30590">
    <property type="entry name" value="INNER MEMBRANE PROTEIN"/>
    <property type="match status" value="1"/>
</dbReference>
<keyword evidence="1" id="KW-1133">Transmembrane helix</keyword>
<feature type="domain" description="DUF418" evidence="2">
    <location>
        <begin position="222"/>
        <end position="374"/>
    </location>
</feature>
<keyword evidence="1" id="KW-0472">Membrane</keyword>
<keyword evidence="4" id="KW-1185">Reference proteome</keyword>
<dbReference type="RefSeq" id="WP_207324561.1">
    <property type="nucleotide sequence ID" value="NZ_CP071504.1"/>
</dbReference>